<proteinExistence type="predicted"/>
<dbReference type="Proteomes" id="UP000280960">
    <property type="component" value="Chromosome"/>
</dbReference>
<feature type="transmembrane region" description="Helical" evidence="1">
    <location>
        <begin position="271"/>
        <end position="291"/>
    </location>
</feature>
<dbReference type="RefSeq" id="WP_122015136.1">
    <property type="nucleotide sequence ID" value="NZ_CP033169.1"/>
</dbReference>
<accession>A0A3G2R794</accession>
<dbReference type="InterPro" id="IPR004697">
    <property type="entry name" value="AbgT"/>
</dbReference>
<feature type="transmembrane region" description="Helical" evidence="1">
    <location>
        <begin position="174"/>
        <end position="195"/>
    </location>
</feature>
<organism evidence="2 3">
    <name type="scientific">Biomaibacter acetigenes</name>
    <dbReference type="NCBI Taxonomy" id="2316383"/>
    <lineage>
        <taxon>Bacteria</taxon>
        <taxon>Bacillati</taxon>
        <taxon>Bacillota</taxon>
        <taxon>Clostridia</taxon>
        <taxon>Thermosediminibacterales</taxon>
        <taxon>Tepidanaerobacteraceae</taxon>
        <taxon>Biomaibacter</taxon>
    </lineage>
</organism>
<reference evidence="2 3" key="1">
    <citation type="submission" date="2018-10" db="EMBL/GenBank/DDBJ databases">
        <authorList>
            <person name="Zhang X."/>
        </authorList>
    </citation>
    <scope>NUCLEOTIDE SEQUENCE [LARGE SCALE GENOMIC DNA]</scope>
    <source>
        <strain evidence="2 3">SK-G1</strain>
    </source>
</reference>
<evidence type="ECO:0000313" key="3">
    <source>
        <dbReference type="Proteomes" id="UP000280960"/>
    </source>
</evidence>
<feature type="transmembrane region" description="Helical" evidence="1">
    <location>
        <begin position="215"/>
        <end position="234"/>
    </location>
</feature>
<dbReference type="GO" id="GO:1902604">
    <property type="term" value="P:p-aminobenzoyl-glutamate transmembrane transport"/>
    <property type="evidence" value="ECO:0007669"/>
    <property type="project" value="InterPro"/>
</dbReference>
<feature type="transmembrane region" description="Helical" evidence="1">
    <location>
        <begin position="146"/>
        <end position="162"/>
    </location>
</feature>
<dbReference type="KEGG" id="bacg:D2962_12320"/>
<feature type="transmembrane region" description="Helical" evidence="1">
    <location>
        <begin position="88"/>
        <end position="108"/>
    </location>
</feature>
<dbReference type="PANTHER" id="PTHR30282">
    <property type="entry name" value="P-AMINOBENZOYL GLUTAMATE TRANSPORTER"/>
    <property type="match status" value="1"/>
</dbReference>
<name>A0A3G2R794_9FIRM</name>
<sequence length="511" mass="54706">MLEKNKSTAVKKGGFEKVLDWIERVGNKLPHPFILFVYITIALMIISAVLASAKVSVVNPGTQKVVEAKSLLSAEGIRWMLQSALKNFTGFAPLGLVLAMLMGIGLAEQVGLLSAFMRKTMYGAPLWAISMAVMFVGINGNIASDASVVIIPALAASVYLSLGKNPLVGLVAGYAAACAGFSANLIIVGTDALLAGITQEAVKILDPNMQVNPSINWYFMMASTVIFTIVGAWITDRIIAPRLGDYKGKAKVLQNNDLTPLENKGLRNAGLAALAFLIILGIFVIPQGAILRDPKTGGLIPSPFLSGIIPILMLFFITIAVAYGKTVGTIKKADDVPKHMAEAMKTMSGYIVLVFVIGQFVAYFDWSNIGVILAVKGADFLKSIGFTGIPLILGLILLSTIINLFIGSGSAKWSVLAPIFVPMMMLLGYSPSFTQAIYRIGDSSTNPISPLFPYFPIVLGMAQQYDENAGVGTIISLMIPYSLIFLVVWILQLFVWMALKLPLGPGAGIYM</sequence>
<dbReference type="GO" id="GO:0015558">
    <property type="term" value="F:secondary active p-aminobenzoyl-glutamate transmembrane transporter activity"/>
    <property type="evidence" value="ECO:0007669"/>
    <property type="project" value="InterPro"/>
</dbReference>
<dbReference type="AlphaFoldDB" id="A0A3G2R794"/>
<keyword evidence="3" id="KW-1185">Reference proteome</keyword>
<feature type="transmembrane region" description="Helical" evidence="1">
    <location>
        <begin position="33"/>
        <end position="53"/>
    </location>
</feature>
<gene>
    <name evidence="2" type="ORF">D2962_12320</name>
</gene>
<dbReference type="Pfam" id="PF03806">
    <property type="entry name" value="ABG_transport"/>
    <property type="match status" value="1"/>
</dbReference>
<keyword evidence="1" id="KW-1133">Transmembrane helix</keyword>
<keyword evidence="1" id="KW-0812">Transmembrane</keyword>
<feature type="transmembrane region" description="Helical" evidence="1">
    <location>
        <begin position="413"/>
        <end position="430"/>
    </location>
</feature>
<feature type="transmembrane region" description="Helical" evidence="1">
    <location>
        <begin position="347"/>
        <end position="364"/>
    </location>
</feature>
<protein>
    <submittedName>
        <fullName evidence="2">AbgT family transporter</fullName>
    </submittedName>
</protein>
<evidence type="ECO:0000256" key="1">
    <source>
        <dbReference type="SAM" id="Phobius"/>
    </source>
</evidence>
<dbReference type="PANTHER" id="PTHR30282:SF0">
    <property type="entry name" value="P-AMINOBENZOYL-GLUTAMATE TRANSPORT PROTEIN"/>
    <property type="match status" value="1"/>
</dbReference>
<keyword evidence="1" id="KW-0472">Membrane</keyword>
<feature type="transmembrane region" description="Helical" evidence="1">
    <location>
        <begin position="474"/>
        <end position="499"/>
    </location>
</feature>
<feature type="transmembrane region" description="Helical" evidence="1">
    <location>
        <begin position="303"/>
        <end position="323"/>
    </location>
</feature>
<evidence type="ECO:0000313" key="2">
    <source>
        <dbReference type="EMBL" id="AYO31279.1"/>
    </source>
</evidence>
<feature type="transmembrane region" description="Helical" evidence="1">
    <location>
        <begin position="384"/>
        <end position="406"/>
    </location>
</feature>
<dbReference type="EMBL" id="CP033169">
    <property type="protein sequence ID" value="AYO31279.1"/>
    <property type="molecule type" value="Genomic_DNA"/>
</dbReference>
<feature type="transmembrane region" description="Helical" evidence="1">
    <location>
        <begin position="120"/>
        <end position="140"/>
    </location>
</feature>